<evidence type="ECO:0000256" key="4">
    <source>
        <dbReference type="ARBA" id="ARBA00022679"/>
    </source>
</evidence>
<evidence type="ECO:0000313" key="8">
    <source>
        <dbReference type="EMBL" id="EME36573.1"/>
    </source>
</evidence>
<dbReference type="EC" id="2.7.7.60" evidence="7"/>
<dbReference type="AlphaFoldDB" id="M2XUT3"/>
<reference evidence="8 9" key="1">
    <citation type="journal article" date="2014" name="Genome Announc.">
        <title>Draft Genome Sequence of Kocuria palustris PEL.</title>
        <authorList>
            <person name="Sharma G."/>
            <person name="Khatri I."/>
            <person name="Subramanian S."/>
        </authorList>
    </citation>
    <scope>NUCLEOTIDE SEQUENCE [LARGE SCALE GENOMIC DNA]</scope>
    <source>
        <strain evidence="8 9">PEL</strain>
    </source>
</reference>
<dbReference type="PANTHER" id="PTHR32125:SF4">
    <property type="entry name" value="2-C-METHYL-D-ERYTHRITOL 4-PHOSPHATE CYTIDYLYLTRANSFERASE, CHLOROPLASTIC"/>
    <property type="match status" value="1"/>
</dbReference>
<feature type="site" description="Positions MEP for the nucleophilic attack" evidence="7">
    <location>
        <position position="171"/>
    </location>
</feature>
<dbReference type="EMBL" id="ANHZ02000011">
    <property type="protein sequence ID" value="EME36573.1"/>
    <property type="molecule type" value="Genomic_DNA"/>
</dbReference>
<dbReference type="CDD" id="cd02516">
    <property type="entry name" value="CDP-ME_synthetase"/>
    <property type="match status" value="1"/>
</dbReference>
<dbReference type="Pfam" id="PF01128">
    <property type="entry name" value="IspD"/>
    <property type="match status" value="1"/>
</dbReference>
<comment type="similarity">
    <text evidence="3 7">Belongs to the IspD/TarI cytidylyltransferase family. IspD subfamily.</text>
</comment>
<keyword evidence="5 7" id="KW-0548">Nucleotidyltransferase</keyword>
<accession>M2XUT3</accession>
<comment type="function">
    <text evidence="7">Catalyzes the formation of 4-diphosphocytidyl-2-C-methyl-D-erythritol from CTP and 2-C-methyl-D-erythritol 4-phosphate (MEP).</text>
</comment>
<evidence type="ECO:0000256" key="3">
    <source>
        <dbReference type="ARBA" id="ARBA00009789"/>
    </source>
</evidence>
<dbReference type="STRING" id="71999.KPaMU14_02110"/>
<dbReference type="InterPro" id="IPR029044">
    <property type="entry name" value="Nucleotide-diphossugar_trans"/>
</dbReference>
<dbReference type="PANTHER" id="PTHR32125">
    <property type="entry name" value="2-C-METHYL-D-ERYTHRITOL 4-PHOSPHATE CYTIDYLYLTRANSFERASE, CHLOROPLASTIC"/>
    <property type="match status" value="1"/>
</dbReference>
<dbReference type="Gene3D" id="3.90.550.10">
    <property type="entry name" value="Spore Coat Polysaccharide Biosynthesis Protein SpsA, Chain A"/>
    <property type="match status" value="1"/>
</dbReference>
<feature type="site" description="Transition state stabilizer" evidence="7">
    <location>
        <position position="32"/>
    </location>
</feature>
<name>M2XUT3_9MICC</name>
<dbReference type="HAMAP" id="MF_00108">
    <property type="entry name" value="IspD"/>
    <property type="match status" value="1"/>
</dbReference>
<proteinExistence type="inferred from homology"/>
<keyword evidence="9" id="KW-1185">Reference proteome</keyword>
<evidence type="ECO:0000256" key="2">
    <source>
        <dbReference type="ARBA" id="ARBA00004787"/>
    </source>
</evidence>
<gene>
    <name evidence="7" type="primary">ispD</name>
    <name evidence="8" type="ORF">C884_00247</name>
</gene>
<keyword evidence="6 7" id="KW-0414">Isoprene biosynthesis</keyword>
<feature type="site" description="Transition state stabilizer" evidence="7">
    <location>
        <position position="39"/>
    </location>
</feature>
<organism evidence="8 9">
    <name type="scientific">Kocuria palustris PEL</name>
    <dbReference type="NCBI Taxonomy" id="1236550"/>
    <lineage>
        <taxon>Bacteria</taxon>
        <taxon>Bacillati</taxon>
        <taxon>Actinomycetota</taxon>
        <taxon>Actinomycetes</taxon>
        <taxon>Micrococcales</taxon>
        <taxon>Micrococcaceae</taxon>
        <taxon>Kocuria</taxon>
    </lineage>
</organism>
<keyword evidence="4 7" id="KW-0808">Transferase</keyword>
<dbReference type="InterPro" id="IPR050088">
    <property type="entry name" value="IspD/TarI_cytidylyltransf_bact"/>
</dbReference>
<protein>
    <recommendedName>
        <fullName evidence="7">2-C-methyl-D-erythritol 4-phosphate cytidylyltransferase</fullName>
        <ecNumber evidence="7">2.7.7.60</ecNumber>
    </recommendedName>
    <alternativeName>
        <fullName evidence="7">4-diphosphocytidyl-2C-methyl-D-erythritol synthase</fullName>
    </alternativeName>
    <alternativeName>
        <fullName evidence="7">MEP cytidylyltransferase</fullName>
        <shortName evidence="7">MCT</shortName>
    </alternativeName>
</protein>
<evidence type="ECO:0000256" key="7">
    <source>
        <dbReference type="HAMAP-Rule" id="MF_00108"/>
    </source>
</evidence>
<dbReference type="InterPro" id="IPR034683">
    <property type="entry name" value="IspD/TarI"/>
</dbReference>
<evidence type="ECO:0000313" key="9">
    <source>
        <dbReference type="Proteomes" id="UP000009877"/>
    </source>
</evidence>
<evidence type="ECO:0000256" key="6">
    <source>
        <dbReference type="ARBA" id="ARBA00023229"/>
    </source>
</evidence>
<dbReference type="GO" id="GO:0019288">
    <property type="term" value="P:isopentenyl diphosphate biosynthetic process, methylerythritol 4-phosphate pathway"/>
    <property type="evidence" value="ECO:0007669"/>
    <property type="project" value="UniProtKB-UniRule"/>
</dbReference>
<comment type="pathway">
    <text evidence="2 7">Isoprenoid biosynthesis; isopentenyl diphosphate biosynthesis via DXP pathway; isopentenyl diphosphate from 1-deoxy-D-xylulose 5-phosphate: step 2/6.</text>
</comment>
<feature type="site" description="Positions MEP for the nucleophilic attack" evidence="7">
    <location>
        <position position="231"/>
    </location>
</feature>
<dbReference type="PROSITE" id="PS51257">
    <property type="entry name" value="PROKAR_LIPOPROTEIN"/>
    <property type="match status" value="1"/>
</dbReference>
<dbReference type="NCBIfam" id="TIGR00453">
    <property type="entry name" value="ispD"/>
    <property type="match status" value="1"/>
</dbReference>
<dbReference type="InterPro" id="IPR001228">
    <property type="entry name" value="IspD"/>
</dbReference>
<dbReference type="GO" id="GO:0050518">
    <property type="term" value="F:2-C-methyl-D-erythritol 4-phosphate cytidylyltransferase activity"/>
    <property type="evidence" value="ECO:0007669"/>
    <property type="project" value="UniProtKB-UniRule"/>
</dbReference>
<dbReference type="PROSITE" id="PS01295">
    <property type="entry name" value="ISPD"/>
    <property type="match status" value="1"/>
</dbReference>
<dbReference type="Proteomes" id="UP000009877">
    <property type="component" value="Unassembled WGS sequence"/>
</dbReference>
<comment type="catalytic activity">
    <reaction evidence="1 7">
        <text>2-C-methyl-D-erythritol 4-phosphate + CTP + H(+) = 4-CDP-2-C-methyl-D-erythritol + diphosphate</text>
        <dbReference type="Rhea" id="RHEA:13429"/>
        <dbReference type="ChEBI" id="CHEBI:15378"/>
        <dbReference type="ChEBI" id="CHEBI:33019"/>
        <dbReference type="ChEBI" id="CHEBI:37563"/>
        <dbReference type="ChEBI" id="CHEBI:57823"/>
        <dbReference type="ChEBI" id="CHEBI:58262"/>
        <dbReference type="EC" id="2.7.7.60"/>
    </reaction>
</comment>
<evidence type="ECO:0000256" key="1">
    <source>
        <dbReference type="ARBA" id="ARBA00001282"/>
    </source>
</evidence>
<dbReference type="InterPro" id="IPR018294">
    <property type="entry name" value="ISPD_synthase_CS"/>
</dbReference>
<comment type="caution">
    <text evidence="8">The sequence shown here is derived from an EMBL/GenBank/DDBJ whole genome shotgun (WGS) entry which is preliminary data.</text>
</comment>
<sequence>MESSGRTAPTTAHPSSGTGCAVVVVAAGSGQRLGRGIPKALVELAGRAILEHSLRAVLDSGVCAEGGRIVVTVPAGDEQLSAVCRELGAQPVTGAQTRAASVRAALDLLAQGPAPASVLVHDAARCLTPAQVFRDVAAALREHRAVIPVLPVVDTMRRIDAQDRLSGTVDRTRLRAIQTPQGFDWRLLRRVNEQAVAEGADELSLTDDASLVERWSQERVIAVQGHEESFKITRPLDLLLAEAVLAERRQRLEARPEAEHAEQEQRP</sequence>
<dbReference type="RefSeq" id="WP_006214661.1">
    <property type="nucleotide sequence ID" value="NZ_ANHZ02000011.1"/>
</dbReference>
<dbReference type="SUPFAM" id="SSF53448">
    <property type="entry name" value="Nucleotide-diphospho-sugar transferases"/>
    <property type="match status" value="1"/>
</dbReference>
<evidence type="ECO:0000256" key="5">
    <source>
        <dbReference type="ARBA" id="ARBA00022695"/>
    </source>
</evidence>
<dbReference type="UniPathway" id="UPA00056">
    <property type="reaction ID" value="UER00093"/>
</dbReference>